<proteinExistence type="predicted"/>
<evidence type="ECO:0000313" key="2">
    <source>
        <dbReference type="EMBL" id="CAI9164343.1"/>
    </source>
</evidence>
<feature type="compositionally biased region" description="Pro residues" evidence="1">
    <location>
        <begin position="312"/>
        <end position="327"/>
    </location>
</feature>
<sequence length="355" mass="37785">MKGKLALRLTKLCLQTCDLYWHYGDTTGPMALNPPPLNSGITQELTASSFSGRALCSLPHWQRAGNRVTRGRSPRVRTAQGALCAPKVWESPVRAPGRQASHGGYTGCRNKRCSPPAAVVAHRFLIPPLRSLRSSCLSRPPLLTPKCPQAPGSATCPSCPFSQPQLFQKTPYMRPPLDPNFAGAAALLERNVPPPDSTESSAGNRGAPPGPGEGTGAAGAEKEAEAEKKWRRKGWPRESREGGGAGAGMRARRGGVERAVPPSVGQEVGRSAQPARRRPLPPAPARDGDRDWRPLRSRASPLAGAPRWVLPLAPPGPAWGRPFPPARAPVASPGARGPRLSLRSRSGSLSLRSHL</sequence>
<name>A0ABN8YV90_RANTA</name>
<gene>
    <name evidence="2" type="ORF">MRATA1EN1_LOCUS13305</name>
</gene>
<reference evidence="2" key="1">
    <citation type="submission" date="2023-04" db="EMBL/GenBank/DDBJ databases">
        <authorList>
            <consortium name="ELIXIR-Norway"/>
        </authorList>
    </citation>
    <scope>NUCLEOTIDE SEQUENCE [LARGE SCALE GENOMIC DNA]</scope>
</reference>
<feature type="compositionally biased region" description="Low complexity" evidence="1">
    <location>
        <begin position="339"/>
        <end position="355"/>
    </location>
</feature>
<feature type="region of interest" description="Disordered" evidence="1">
    <location>
        <begin position="190"/>
        <end position="355"/>
    </location>
</feature>
<dbReference type="Proteomes" id="UP001176941">
    <property type="component" value="Chromosome 22"/>
</dbReference>
<evidence type="ECO:0000256" key="1">
    <source>
        <dbReference type="SAM" id="MobiDB-lite"/>
    </source>
</evidence>
<accession>A0ABN8YV90</accession>
<evidence type="ECO:0000313" key="3">
    <source>
        <dbReference type="Proteomes" id="UP001176941"/>
    </source>
</evidence>
<keyword evidence="3" id="KW-1185">Reference proteome</keyword>
<dbReference type="EMBL" id="OX459958">
    <property type="protein sequence ID" value="CAI9164343.1"/>
    <property type="molecule type" value="Genomic_DNA"/>
</dbReference>
<organism evidence="2 3">
    <name type="scientific">Rangifer tarandus platyrhynchus</name>
    <name type="common">Svalbard reindeer</name>
    <dbReference type="NCBI Taxonomy" id="3082113"/>
    <lineage>
        <taxon>Eukaryota</taxon>
        <taxon>Metazoa</taxon>
        <taxon>Chordata</taxon>
        <taxon>Craniata</taxon>
        <taxon>Vertebrata</taxon>
        <taxon>Euteleostomi</taxon>
        <taxon>Mammalia</taxon>
        <taxon>Eutheria</taxon>
        <taxon>Laurasiatheria</taxon>
        <taxon>Artiodactyla</taxon>
        <taxon>Ruminantia</taxon>
        <taxon>Pecora</taxon>
        <taxon>Cervidae</taxon>
        <taxon>Odocoileinae</taxon>
        <taxon>Rangifer</taxon>
    </lineage>
</organism>
<protein>
    <submittedName>
        <fullName evidence="2">Uncharacterized protein</fullName>
    </submittedName>
</protein>